<organism evidence="2 3">
    <name type="scientific">Hevea brasiliensis</name>
    <name type="common">Para rubber tree</name>
    <name type="synonym">Siphonia brasiliensis</name>
    <dbReference type="NCBI Taxonomy" id="3981"/>
    <lineage>
        <taxon>Eukaryota</taxon>
        <taxon>Viridiplantae</taxon>
        <taxon>Streptophyta</taxon>
        <taxon>Embryophyta</taxon>
        <taxon>Tracheophyta</taxon>
        <taxon>Spermatophyta</taxon>
        <taxon>Magnoliopsida</taxon>
        <taxon>eudicotyledons</taxon>
        <taxon>Gunneridae</taxon>
        <taxon>Pentapetalae</taxon>
        <taxon>rosids</taxon>
        <taxon>fabids</taxon>
        <taxon>Malpighiales</taxon>
        <taxon>Euphorbiaceae</taxon>
        <taxon>Crotonoideae</taxon>
        <taxon>Micrandreae</taxon>
        <taxon>Hevea</taxon>
    </lineage>
</organism>
<comment type="caution">
    <text evidence="2">The sequence shown here is derived from an EMBL/GenBank/DDBJ whole genome shotgun (WGS) entry which is preliminary data.</text>
</comment>
<gene>
    <name evidence="2" type="ORF">GH714_004734</name>
</gene>
<dbReference type="EMBL" id="JAAGAX010000002">
    <property type="protein sequence ID" value="KAF2321945.1"/>
    <property type="molecule type" value="Genomic_DNA"/>
</dbReference>
<evidence type="ECO:0000313" key="2">
    <source>
        <dbReference type="EMBL" id="KAF2321945.1"/>
    </source>
</evidence>
<feature type="domain" description="EF-hand" evidence="1">
    <location>
        <begin position="15"/>
        <end position="50"/>
    </location>
</feature>
<keyword evidence="3" id="KW-1185">Reference proteome</keyword>
<accession>A0A6A6NAR3</accession>
<protein>
    <recommendedName>
        <fullName evidence="1">EF-hand domain-containing protein</fullName>
    </recommendedName>
</protein>
<dbReference type="PROSITE" id="PS50222">
    <property type="entry name" value="EF_HAND_2"/>
    <property type="match status" value="1"/>
</dbReference>
<evidence type="ECO:0000259" key="1">
    <source>
        <dbReference type="PROSITE" id="PS50222"/>
    </source>
</evidence>
<dbReference type="InterPro" id="IPR002048">
    <property type="entry name" value="EF_hand_dom"/>
</dbReference>
<reference evidence="2 3" key="1">
    <citation type="journal article" date="2020" name="Mol. Plant">
        <title>The Chromosome-Based Rubber Tree Genome Provides New Insights into Spurge Genome Evolution and Rubber Biosynthesis.</title>
        <authorList>
            <person name="Liu J."/>
            <person name="Shi C."/>
            <person name="Shi C.C."/>
            <person name="Li W."/>
            <person name="Zhang Q.J."/>
            <person name="Zhang Y."/>
            <person name="Li K."/>
            <person name="Lu H.F."/>
            <person name="Shi C."/>
            <person name="Zhu S.T."/>
            <person name="Xiao Z.Y."/>
            <person name="Nan H."/>
            <person name="Yue Y."/>
            <person name="Zhu X.G."/>
            <person name="Wu Y."/>
            <person name="Hong X.N."/>
            <person name="Fan G.Y."/>
            <person name="Tong Y."/>
            <person name="Zhang D."/>
            <person name="Mao C.L."/>
            <person name="Liu Y.L."/>
            <person name="Hao S.J."/>
            <person name="Liu W.Q."/>
            <person name="Lv M.Q."/>
            <person name="Zhang H.B."/>
            <person name="Liu Y."/>
            <person name="Hu-Tang G.R."/>
            <person name="Wang J.P."/>
            <person name="Wang J.H."/>
            <person name="Sun Y.H."/>
            <person name="Ni S.B."/>
            <person name="Chen W.B."/>
            <person name="Zhang X.C."/>
            <person name="Jiao Y.N."/>
            <person name="Eichler E.E."/>
            <person name="Li G.H."/>
            <person name="Liu X."/>
            <person name="Gao L.Z."/>
        </authorList>
    </citation>
    <scope>NUCLEOTIDE SEQUENCE [LARGE SCALE GENOMIC DNA]</scope>
    <source>
        <strain evidence="3">cv. GT1</strain>
        <tissue evidence="2">Leaf</tissue>
    </source>
</reference>
<dbReference type="Proteomes" id="UP000467840">
    <property type="component" value="Chromosome 11"/>
</dbReference>
<sequence>MTTTPTSNSIFEIEWKRDAIKKVIKQFDEDCDGKLISAELNRCLTSCSGIHIDDGEIKRFLPNEDDSKINISEILQDSDGDENNFFQELRDMEAISFKWMAAKEVHVVINMNHLNKTLPPITIQKNISKLRDIFMGHGCHHLVSSFYDFSCICLFMGESQLVGRGRRDLAQFCTPFGTLIRQPNVGLERPIPPRIARFFINGCSDNLSNLFGSLSLELDRVSQFREGPAIGRTVPSVENLS</sequence>
<evidence type="ECO:0000313" key="3">
    <source>
        <dbReference type="Proteomes" id="UP000467840"/>
    </source>
</evidence>
<dbReference type="AlphaFoldDB" id="A0A6A6NAR3"/>
<name>A0A6A6NAR3_HEVBR</name>
<proteinExistence type="predicted"/>
<dbReference type="GO" id="GO:0005509">
    <property type="term" value="F:calcium ion binding"/>
    <property type="evidence" value="ECO:0007669"/>
    <property type="project" value="InterPro"/>
</dbReference>